<feature type="transmembrane region" description="Helical" evidence="1">
    <location>
        <begin position="60"/>
        <end position="80"/>
    </location>
</feature>
<keyword evidence="3" id="KW-1185">Reference proteome</keyword>
<name>A0A4Z0H6W8_9BACI</name>
<dbReference type="Proteomes" id="UP000297982">
    <property type="component" value="Unassembled WGS sequence"/>
</dbReference>
<sequence length="133" mass="15424">MEGWIDLSILDQVIGLVDADLWHIVGWNPSYVQFSLVFIFMMSLMWVIRPIIEWLIVKQWALTLSYSATALLVFSFLQLVDRYAMVQNESSLPSQFWPICLLAISGYGAIHLLFVASIKVWQRMTKRTKRRAA</sequence>
<evidence type="ECO:0000313" key="2">
    <source>
        <dbReference type="EMBL" id="TGB05497.1"/>
    </source>
</evidence>
<accession>A0A4Z0H6W8</accession>
<proteinExistence type="predicted"/>
<dbReference type="EMBL" id="SRJC01000001">
    <property type="protein sequence ID" value="TGB05497.1"/>
    <property type="molecule type" value="Genomic_DNA"/>
</dbReference>
<evidence type="ECO:0000313" key="3">
    <source>
        <dbReference type="Proteomes" id="UP000297982"/>
    </source>
</evidence>
<keyword evidence="1" id="KW-0812">Transmembrane</keyword>
<feature type="transmembrane region" description="Helical" evidence="1">
    <location>
        <begin position="96"/>
        <end position="121"/>
    </location>
</feature>
<keyword evidence="1" id="KW-0472">Membrane</keyword>
<organism evidence="2 3">
    <name type="scientific">Halobacillus salinus</name>
    <dbReference type="NCBI Taxonomy" id="192814"/>
    <lineage>
        <taxon>Bacteria</taxon>
        <taxon>Bacillati</taxon>
        <taxon>Bacillota</taxon>
        <taxon>Bacilli</taxon>
        <taxon>Bacillales</taxon>
        <taxon>Bacillaceae</taxon>
        <taxon>Halobacillus</taxon>
    </lineage>
</organism>
<protein>
    <submittedName>
        <fullName evidence="2">Uncharacterized protein</fullName>
    </submittedName>
</protein>
<feature type="transmembrane region" description="Helical" evidence="1">
    <location>
        <begin position="31"/>
        <end position="48"/>
    </location>
</feature>
<reference evidence="2 3" key="1">
    <citation type="journal article" date="2003" name="Int. J. Syst. Evol. Microbiol.">
        <title>Halobacillus salinus sp. nov., isolated from a salt lake on the coast of the East Sea in Korea.</title>
        <authorList>
            <person name="Yoon J.H."/>
            <person name="Kang K.H."/>
            <person name="Park Y.H."/>
        </authorList>
    </citation>
    <scope>NUCLEOTIDE SEQUENCE [LARGE SCALE GENOMIC DNA]</scope>
    <source>
        <strain evidence="2 3">HSL-3</strain>
    </source>
</reference>
<comment type="caution">
    <text evidence="2">The sequence shown here is derived from an EMBL/GenBank/DDBJ whole genome shotgun (WGS) entry which is preliminary data.</text>
</comment>
<evidence type="ECO:0000256" key="1">
    <source>
        <dbReference type="SAM" id="Phobius"/>
    </source>
</evidence>
<keyword evidence="1" id="KW-1133">Transmembrane helix</keyword>
<dbReference type="AlphaFoldDB" id="A0A4Z0H6W8"/>
<gene>
    <name evidence="2" type="ORF">E4663_08930</name>
</gene>
<dbReference type="STRING" id="192814.GCA_900166575_02126"/>